<evidence type="ECO:0000313" key="5">
    <source>
        <dbReference type="Proteomes" id="UP000517759"/>
    </source>
</evidence>
<dbReference type="EMBL" id="BSPG01000021">
    <property type="protein sequence ID" value="GLS45370.1"/>
    <property type="molecule type" value="Genomic_DNA"/>
</dbReference>
<dbReference type="Pfam" id="PF04909">
    <property type="entry name" value="Amidohydro_2"/>
    <property type="match status" value="1"/>
</dbReference>
<accession>A0A7W6F8U3</accession>
<keyword evidence="1" id="KW-0456">Lyase</keyword>
<sequence>MRIIDFRIRPPFEDFLNTAMYAGSERRDRIARAIGFAPSPAAQAQSVDGLLAEMDRAGITHGVVVGRESGSLGSVDNATVKAFCDQHAGRFIPAASIDPADRKKAMRQIEDCLTAGFALFNMEPGGAMPPMHTDDRRLYPLYALLEDREVPLILMTGGNAGPDISYTAPETLDRVLGDFPKLKIVSSHGNWPWVHQILHVAFRRPNLYLSPDYLLANMPGMDDYVQAANTWLSDRVLYASAFPFAPVDRYCDWFRKLPIAPENLEKIMWANASDLLKLTVSQGAARA</sequence>
<proteinExistence type="predicted"/>
<reference evidence="4 5" key="3">
    <citation type="submission" date="2020-08" db="EMBL/GenBank/DDBJ databases">
        <title>Genomic Encyclopedia of Type Strains, Phase IV (KMG-IV): sequencing the most valuable type-strain genomes for metagenomic binning, comparative biology and taxonomic classification.</title>
        <authorList>
            <person name="Goeker M."/>
        </authorList>
    </citation>
    <scope>NUCLEOTIDE SEQUENCE [LARGE SCALE GENOMIC DNA]</scope>
    <source>
        <strain evidence="4 5">DSM 24105</strain>
    </source>
</reference>
<evidence type="ECO:0000259" key="2">
    <source>
        <dbReference type="Pfam" id="PF04909"/>
    </source>
</evidence>
<dbReference type="InterPro" id="IPR032465">
    <property type="entry name" value="ACMSD"/>
</dbReference>
<evidence type="ECO:0000313" key="3">
    <source>
        <dbReference type="EMBL" id="GLS45370.1"/>
    </source>
</evidence>
<dbReference type="Proteomes" id="UP000517759">
    <property type="component" value="Unassembled WGS sequence"/>
</dbReference>
<dbReference type="InterPro" id="IPR006680">
    <property type="entry name" value="Amidohydro-rel"/>
</dbReference>
<dbReference type="AlphaFoldDB" id="A0A7W6F8U3"/>
<dbReference type="PANTHER" id="PTHR21240">
    <property type="entry name" value="2-AMINO-3-CARBOXYLMUCONATE-6-SEMIALDEHYDE DECARBOXYLASE"/>
    <property type="match status" value="1"/>
</dbReference>
<protein>
    <submittedName>
        <fullName evidence="3">Amidohydrolase</fullName>
    </submittedName>
</protein>
<dbReference type="Proteomes" id="UP001156881">
    <property type="component" value="Unassembled WGS sequence"/>
</dbReference>
<reference evidence="3" key="4">
    <citation type="submission" date="2023-01" db="EMBL/GenBank/DDBJ databases">
        <title>Draft genome sequence of Methylobacterium brachythecii strain NBRC 107710.</title>
        <authorList>
            <person name="Sun Q."/>
            <person name="Mori K."/>
        </authorList>
    </citation>
    <scope>NUCLEOTIDE SEQUENCE</scope>
    <source>
        <strain evidence="3">NBRC 107710</strain>
    </source>
</reference>
<comment type="caution">
    <text evidence="4">The sequence shown here is derived from an EMBL/GenBank/DDBJ whole genome shotgun (WGS) entry which is preliminary data.</text>
</comment>
<dbReference type="EMBL" id="JACIDN010000009">
    <property type="protein sequence ID" value="MBB3904818.1"/>
    <property type="molecule type" value="Genomic_DNA"/>
</dbReference>
<reference evidence="3" key="1">
    <citation type="journal article" date="2014" name="Int. J. Syst. Evol. Microbiol.">
        <title>Complete genome of a new Firmicutes species belonging to the dominant human colonic microbiota ('Ruminococcus bicirculans') reveals two chromosomes and a selective capacity to utilize plant glucans.</title>
        <authorList>
            <consortium name="NISC Comparative Sequencing Program"/>
            <person name="Wegmann U."/>
            <person name="Louis P."/>
            <person name="Goesmann A."/>
            <person name="Henrissat B."/>
            <person name="Duncan S.H."/>
            <person name="Flint H.J."/>
        </authorList>
    </citation>
    <scope>NUCLEOTIDE SEQUENCE</scope>
    <source>
        <strain evidence="3">NBRC 107710</strain>
    </source>
</reference>
<dbReference type="GO" id="GO:0016787">
    <property type="term" value="F:hydrolase activity"/>
    <property type="evidence" value="ECO:0007669"/>
    <property type="project" value="InterPro"/>
</dbReference>
<dbReference type="RefSeq" id="WP_183509056.1">
    <property type="nucleotide sequence ID" value="NZ_BSPG01000021.1"/>
</dbReference>
<organism evidence="4 5">
    <name type="scientific">Methylobacterium brachythecii</name>
    <dbReference type="NCBI Taxonomy" id="1176177"/>
    <lineage>
        <taxon>Bacteria</taxon>
        <taxon>Pseudomonadati</taxon>
        <taxon>Pseudomonadota</taxon>
        <taxon>Alphaproteobacteria</taxon>
        <taxon>Hyphomicrobiales</taxon>
        <taxon>Methylobacteriaceae</taxon>
        <taxon>Methylobacterium</taxon>
    </lineage>
</organism>
<dbReference type="InterPro" id="IPR032466">
    <property type="entry name" value="Metal_Hydrolase"/>
</dbReference>
<reference evidence="6" key="2">
    <citation type="journal article" date="2019" name="Int. J. Syst. Evol. Microbiol.">
        <title>The Global Catalogue of Microorganisms (GCM) 10K type strain sequencing project: providing services to taxonomists for standard genome sequencing and annotation.</title>
        <authorList>
            <consortium name="The Broad Institute Genomics Platform"/>
            <consortium name="The Broad Institute Genome Sequencing Center for Infectious Disease"/>
            <person name="Wu L."/>
            <person name="Ma J."/>
        </authorList>
    </citation>
    <scope>NUCLEOTIDE SEQUENCE [LARGE SCALE GENOMIC DNA]</scope>
    <source>
        <strain evidence="6">NBRC 107710</strain>
    </source>
</reference>
<evidence type="ECO:0000256" key="1">
    <source>
        <dbReference type="ARBA" id="ARBA00023239"/>
    </source>
</evidence>
<gene>
    <name evidence="3" type="ORF">GCM10007884_33600</name>
    <name evidence="4" type="ORF">GGR33_004344</name>
</gene>
<evidence type="ECO:0000313" key="6">
    <source>
        <dbReference type="Proteomes" id="UP001156881"/>
    </source>
</evidence>
<dbReference type="Gene3D" id="3.20.20.140">
    <property type="entry name" value="Metal-dependent hydrolases"/>
    <property type="match status" value="1"/>
</dbReference>
<evidence type="ECO:0000313" key="4">
    <source>
        <dbReference type="EMBL" id="MBB3904818.1"/>
    </source>
</evidence>
<name>A0A7W6F8U3_9HYPH</name>
<dbReference type="GO" id="GO:0016831">
    <property type="term" value="F:carboxy-lyase activity"/>
    <property type="evidence" value="ECO:0007669"/>
    <property type="project" value="InterPro"/>
</dbReference>
<keyword evidence="6" id="KW-1185">Reference proteome</keyword>
<feature type="domain" description="Amidohydrolase-related" evidence="2">
    <location>
        <begin position="43"/>
        <end position="278"/>
    </location>
</feature>
<dbReference type="SUPFAM" id="SSF51556">
    <property type="entry name" value="Metallo-dependent hydrolases"/>
    <property type="match status" value="1"/>
</dbReference>